<dbReference type="AlphaFoldDB" id="A0A0F9G1F3"/>
<gene>
    <name evidence="1" type="ORF">LCGC14_2237520</name>
</gene>
<organism evidence="1">
    <name type="scientific">marine sediment metagenome</name>
    <dbReference type="NCBI Taxonomy" id="412755"/>
    <lineage>
        <taxon>unclassified sequences</taxon>
        <taxon>metagenomes</taxon>
        <taxon>ecological metagenomes</taxon>
    </lineage>
</organism>
<reference evidence="1" key="1">
    <citation type="journal article" date="2015" name="Nature">
        <title>Complex archaea that bridge the gap between prokaryotes and eukaryotes.</title>
        <authorList>
            <person name="Spang A."/>
            <person name="Saw J.H."/>
            <person name="Jorgensen S.L."/>
            <person name="Zaremba-Niedzwiedzka K."/>
            <person name="Martijn J."/>
            <person name="Lind A.E."/>
            <person name="van Eijk R."/>
            <person name="Schleper C."/>
            <person name="Guy L."/>
            <person name="Ettema T.J."/>
        </authorList>
    </citation>
    <scope>NUCLEOTIDE SEQUENCE</scope>
</reference>
<proteinExistence type="predicted"/>
<sequence length="395" mass="43568">MVSLPDSFLEKTEMTATEKSNGKKSNGSNVKEQLGTMQLDELVSVQVLSMYLVQKLGKASVTDVANKALEIHAEINMHLLDQALEGLRGRGLLSYARGKKTSGESVRMYKVAKVKWASPPEMAHIKDLLPALVCTEEAGRIMRILNGAEEIGDGESKSKRKLGYAEFFEIHTKFRLLNPMIGSQPSSPYLDELVKHSKTTGIKAPVECDLRFWRDDESGDVMIPSDVVCGWIRTAMRYGMDKADSASQYIAADDVRIRPKKLYQVGLPVIDPKDRTGKGISTYELLKKGAIITINFRVPARGILDPKSFVMWLATYAPRPHRGMSPARGRRFGKMELVEYEIRGSSSIAANSLNAVFDSLESDDAKKLYASLLSDATKNKVDFSKAAKGGADAVN</sequence>
<comment type="caution">
    <text evidence="1">The sequence shown here is derived from an EMBL/GenBank/DDBJ whole genome shotgun (WGS) entry which is preliminary data.</text>
</comment>
<dbReference type="EMBL" id="LAZR01030234">
    <property type="protein sequence ID" value="KKL57227.1"/>
    <property type="molecule type" value="Genomic_DNA"/>
</dbReference>
<protein>
    <submittedName>
        <fullName evidence="1">Uncharacterized protein</fullName>
    </submittedName>
</protein>
<evidence type="ECO:0000313" key="1">
    <source>
        <dbReference type="EMBL" id="KKL57227.1"/>
    </source>
</evidence>
<accession>A0A0F9G1F3</accession>
<name>A0A0F9G1F3_9ZZZZ</name>